<dbReference type="EMBL" id="CP089977">
    <property type="protein sequence ID" value="UXZ04949.1"/>
    <property type="molecule type" value="Genomic_DNA"/>
</dbReference>
<reference evidence="1" key="1">
    <citation type="submission" date="2021-12" db="EMBL/GenBank/DDBJ databases">
        <title>taxonomy of Moraxella sp. ZY201224.</title>
        <authorList>
            <person name="Li F."/>
        </authorList>
    </citation>
    <scope>NUCLEOTIDE SEQUENCE</scope>
    <source>
        <strain evidence="1">ZY201224</strain>
    </source>
</reference>
<sequence>MDTPTHLDSTDAPSPFLLENLLFGWQQTLGNIKHSYATTADNLIDEFLLTISQAQINDALYQYVVRNVKMLHHLHLDLHEDYLRLTCTVDVMGIYATVASDFQLVQIQLNKHSQRLVLKQISPTDVLELHTRTWYQAPLARFAVGAYRALLRKDPLPFILSSIKIKGMPFTEHKGNVIYLEIGRWLTKIDKFADIIRRVQVNHGILKDEQLLLRLQPNFGEILSFGDPNDDIITDKDKPKIDEHTAS</sequence>
<dbReference type="RefSeq" id="WP_263076450.1">
    <property type="nucleotide sequence ID" value="NZ_CP089977.1"/>
</dbReference>
<keyword evidence="2" id="KW-1185">Reference proteome</keyword>
<name>A0ABY6F4D6_9GAMM</name>
<protein>
    <submittedName>
        <fullName evidence="1">Uncharacterized protein</fullName>
    </submittedName>
</protein>
<proteinExistence type="predicted"/>
<evidence type="ECO:0000313" key="2">
    <source>
        <dbReference type="Proteomes" id="UP001063782"/>
    </source>
</evidence>
<dbReference type="Proteomes" id="UP001063782">
    <property type="component" value="Chromosome"/>
</dbReference>
<organism evidence="1 2">
    <name type="scientific">Moraxella nasicaprae</name>
    <dbReference type="NCBI Taxonomy" id="2904122"/>
    <lineage>
        <taxon>Bacteria</taxon>
        <taxon>Pseudomonadati</taxon>
        <taxon>Pseudomonadota</taxon>
        <taxon>Gammaproteobacteria</taxon>
        <taxon>Moraxellales</taxon>
        <taxon>Moraxellaceae</taxon>
        <taxon>Moraxella</taxon>
    </lineage>
</organism>
<accession>A0ABY6F4D6</accession>
<evidence type="ECO:0000313" key="1">
    <source>
        <dbReference type="EMBL" id="UXZ04949.1"/>
    </source>
</evidence>
<gene>
    <name evidence="1" type="ORF">LU297_00385</name>
</gene>